<evidence type="ECO:0008006" key="4">
    <source>
        <dbReference type="Google" id="ProtNLM"/>
    </source>
</evidence>
<feature type="region of interest" description="Disordered" evidence="1">
    <location>
        <begin position="134"/>
        <end position="154"/>
    </location>
</feature>
<gene>
    <name evidence="2" type="ORF">SEVIR_1G363200v2</name>
</gene>
<dbReference type="InterPro" id="IPR032675">
    <property type="entry name" value="LRR_dom_sf"/>
</dbReference>
<dbReference type="EMBL" id="CM016552">
    <property type="protein sequence ID" value="TKW42127.1"/>
    <property type="molecule type" value="Genomic_DNA"/>
</dbReference>
<organism evidence="2 3">
    <name type="scientific">Setaria viridis</name>
    <name type="common">Green bristlegrass</name>
    <name type="synonym">Setaria italica subsp. viridis</name>
    <dbReference type="NCBI Taxonomy" id="4556"/>
    <lineage>
        <taxon>Eukaryota</taxon>
        <taxon>Viridiplantae</taxon>
        <taxon>Streptophyta</taxon>
        <taxon>Embryophyta</taxon>
        <taxon>Tracheophyta</taxon>
        <taxon>Spermatophyta</taxon>
        <taxon>Magnoliopsida</taxon>
        <taxon>Liliopsida</taxon>
        <taxon>Poales</taxon>
        <taxon>Poaceae</taxon>
        <taxon>PACMAD clade</taxon>
        <taxon>Panicoideae</taxon>
        <taxon>Panicodae</taxon>
        <taxon>Paniceae</taxon>
        <taxon>Cenchrinae</taxon>
        <taxon>Setaria</taxon>
    </lineage>
</organism>
<accession>A0A4U6WSH5</accession>
<evidence type="ECO:0000313" key="2">
    <source>
        <dbReference type="EMBL" id="TKW42127.1"/>
    </source>
</evidence>
<dbReference type="Gramene" id="TKW42127">
    <property type="protein sequence ID" value="TKW42127"/>
    <property type="gene ID" value="SEVIR_1G363200v2"/>
</dbReference>
<name>A0A4U6WSH5_SETVI</name>
<protein>
    <recommendedName>
        <fullName evidence="4">F-box domain-containing protein</fullName>
    </recommendedName>
</protein>
<reference evidence="2" key="1">
    <citation type="submission" date="2019-03" db="EMBL/GenBank/DDBJ databases">
        <title>WGS assembly of Setaria viridis.</title>
        <authorList>
            <person name="Huang P."/>
            <person name="Jenkins J."/>
            <person name="Grimwood J."/>
            <person name="Barry K."/>
            <person name="Healey A."/>
            <person name="Mamidi S."/>
            <person name="Sreedasyam A."/>
            <person name="Shu S."/>
            <person name="Feldman M."/>
            <person name="Wu J."/>
            <person name="Yu Y."/>
            <person name="Chen C."/>
            <person name="Johnson J."/>
            <person name="Rokhsar D."/>
            <person name="Baxter I."/>
            <person name="Schmutz J."/>
            <person name="Brutnell T."/>
            <person name="Kellogg E."/>
        </authorList>
    </citation>
    <scope>NUCLEOTIDE SEQUENCE [LARGE SCALE GENOMIC DNA]</scope>
</reference>
<feature type="compositionally biased region" description="Low complexity" evidence="1">
    <location>
        <begin position="141"/>
        <end position="154"/>
    </location>
</feature>
<dbReference type="InterPro" id="IPR044997">
    <property type="entry name" value="F-box_plant"/>
</dbReference>
<evidence type="ECO:0000256" key="1">
    <source>
        <dbReference type="SAM" id="MobiDB-lite"/>
    </source>
</evidence>
<sequence length="451" mass="49933">MVHDPVDIVEAEIGKISELPGDVLLDILGRLVEAGDVRAVRPLGRRVVVWQHVRRRRQRVWQQDQHRATAGLTDALARFLAAPPSKRVIERLSLKFILTRRDYVRRIGELVGAAAGTGTVKNIEVELVSPRWRASRPTKRSGPSSATASASGTSCMQDCPGAFRSLTKLTLQDLWFHDMAELNGLVRGCDALLFLSLSSCALLPPIGDEPPQRPPLAIDAPDVELVQAPELVALRYRAIVVEDSPPVSFGCTPSLKGLYLGHYQDEGSFAKLKLSELLVNGGGQLEVLFLAFENGKERTLCAPTIWLQPEHLKQLRAALRGLKNLTLTDISPGCNLSWTTFLLEAAPFLDTLDIMICNHICMDSWHKKGDEDANLEWELEPSSDFRHHHLKQLSFKRAFHVEKDLPSARLVMGLALNLQAVTLGVKSLGCAGCIDAQRKYPDFGQIKIEVF</sequence>
<evidence type="ECO:0000313" key="3">
    <source>
        <dbReference type="Proteomes" id="UP000298652"/>
    </source>
</evidence>
<dbReference type="OMA" id="ARMAMEV"/>
<dbReference type="Gene3D" id="3.80.10.10">
    <property type="entry name" value="Ribonuclease Inhibitor"/>
    <property type="match status" value="1"/>
</dbReference>
<dbReference type="AlphaFoldDB" id="A0A4U6WSH5"/>
<dbReference type="SUPFAM" id="SSF52058">
    <property type="entry name" value="L domain-like"/>
    <property type="match status" value="1"/>
</dbReference>
<keyword evidence="3" id="KW-1185">Reference proteome</keyword>
<proteinExistence type="predicted"/>
<dbReference type="Proteomes" id="UP000298652">
    <property type="component" value="Chromosome 1"/>
</dbReference>
<dbReference type="PANTHER" id="PTHR32153">
    <property type="entry name" value="OJ000223_09.16 PROTEIN"/>
    <property type="match status" value="1"/>
</dbReference>